<evidence type="ECO:0000313" key="2">
    <source>
        <dbReference type="EMBL" id="RNA07541.1"/>
    </source>
</evidence>
<dbReference type="EMBL" id="REGN01007005">
    <property type="protein sequence ID" value="RNA07541.1"/>
    <property type="molecule type" value="Genomic_DNA"/>
</dbReference>
<proteinExistence type="predicted"/>
<organism evidence="2 3">
    <name type="scientific">Brachionus plicatilis</name>
    <name type="common">Marine rotifer</name>
    <name type="synonym">Brachionus muelleri</name>
    <dbReference type="NCBI Taxonomy" id="10195"/>
    <lineage>
        <taxon>Eukaryota</taxon>
        <taxon>Metazoa</taxon>
        <taxon>Spiralia</taxon>
        <taxon>Gnathifera</taxon>
        <taxon>Rotifera</taxon>
        <taxon>Eurotatoria</taxon>
        <taxon>Monogononta</taxon>
        <taxon>Pseudotrocha</taxon>
        <taxon>Ploima</taxon>
        <taxon>Brachionidae</taxon>
        <taxon>Brachionus</taxon>
    </lineage>
</organism>
<accession>A0A3M7Q991</accession>
<feature type="transmembrane region" description="Helical" evidence="1">
    <location>
        <begin position="12"/>
        <end position="31"/>
    </location>
</feature>
<evidence type="ECO:0000313" key="3">
    <source>
        <dbReference type="Proteomes" id="UP000276133"/>
    </source>
</evidence>
<keyword evidence="1" id="KW-1133">Transmembrane helix</keyword>
<keyword evidence="1" id="KW-0472">Membrane</keyword>
<reference evidence="2 3" key="1">
    <citation type="journal article" date="2018" name="Sci. Rep.">
        <title>Genomic signatures of local adaptation to the degree of environmental predictability in rotifers.</title>
        <authorList>
            <person name="Franch-Gras L."/>
            <person name="Hahn C."/>
            <person name="Garcia-Roger E.M."/>
            <person name="Carmona M.J."/>
            <person name="Serra M."/>
            <person name="Gomez A."/>
        </authorList>
    </citation>
    <scope>NUCLEOTIDE SEQUENCE [LARGE SCALE GENOMIC DNA]</scope>
    <source>
        <strain evidence="2">HYR1</strain>
    </source>
</reference>
<dbReference type="Proteomes" id="UP000276133">
    <property type="component" value="Unassembled WGS sequence"/>
</dbReference>
<dbReference type="AlphaFoldDB" id="A0A3M7Q991"/>
<evidence type="ECO:0000256" key="1">
    <source>
        <dbReference type="SAM" id="Phobius"/>
    </source>
</evidence>
<keyword evidence="3" id="KW-1185">Reference proteome</keyword>
<gene>
    <name evidence="2" type="ORF">BpHYR1_014156</name>
</gene>
<keyword evidence="1" id="KW-0812">Transmembrane</keyword>
<name>A0A3M7Q991_BRAPC</name>
<sequence length="60" mass="6821">MEFNADLLIISYHIIDLFQIVFEIALLLKIFTIIKIKYSHTCLAFNASISFCPGVSKANK</sequence>
<protein>
    <submittedName>
        <fullName evidence="2">Uncharacterized protein</fullName>
    </submittedName>
</protein>
<comment type="caution">
    <text evidence="2">The sequence shown here is derived from an EMBL/GenBank/DDBJ whole genome shotgun (WGS) entry which is preliminary data.</text>
</comment>